<evidence type="ECO:0000313" key="3">
    <source>
        <dbReference type="Proteomes" id="UP000239477"/>
    </source>
</evidence>
<organism evidence="2 3">
    <name type="scientific">Achromobacter spanius</name>
    <dbReference type="NCBI Taxonomy" id="217203"/>
    <lineage>
        <taxon>Bacteria</taxon>
        <taxon>Pseudomonadati</taxon>
        <taxon>Pseudomonadota</taxon>
        <taxon>Betaproteobacteria</taxon>
        <taxon>Burkholderiales</taxon>
        <taxon>Alcaligenaceae</taxon>
        <taxon>Achromobacter</taxon>
    </lineage>
</organism>
<dbReference type="InterPro" id="IPR025421">
    <property type="entry name" value="DUF4148"/>
</dbReference>
<dbReference type="RefSeq" id="WP_105237583.1">
    <property type="nucleotide sequence ID" value="NZ_CP023270.1"/>
</dbReference>
<evidence type="ECO:0008006" key="4">
    <source>
        <dbReference type="Google" id="ProtNLM"/>
    </source>
</evidence>
<dbReference type="Pfam" id="PF13663">
    <property type="entry name" value="DUF4148"/>
    <property type="match status" value="1"/>
</dbReference>
<dbReference type="Proteomes" id="UP000239477">
    <property type="component" value="Chromosome"/>
</dbReference>
<sequence length="93" mass="9897">MKILATTLFVSLALAGAGAHAAGVEHSKSRSQVAAELQEAKVSGQYTFGELDYPAALPQTSNLTEQDVRAQLQQAKANGEYTFGELDYPPTAR</sequence>
<protein>
    <recommendedName>
        <fullName evidence="4">DUF4148 domain-containing protein</fullName>
    </recommendedName>
</protein>
<name>A0A2S0I3D6_9BURK</name>
<reference evidence="2 3" key="1">
    <citation type="submission" date="2017-09" db="EMBL/GenBank/DDBJ databases">
        <title>Genomic, metabolic, and phenotypic characteristics of bacterial isolates from the natural microbiome of the model nematode Caenorhabditis elegans.</title>
        <authorList>
            <person name="Zimmermann J."/>
            <person name="Obeng N."/>
            <person name="Yang W."/>
            <person name="Obeng O."/>
            <person name="Kissoyan K."/>
            <person name="Pees B."/>
            <person name="Dirksen P."/>
            <person name="Hoppner M."/>
            <person name="Franke A."/>
            <person name="Rosenstiel P."/>
            <person name="Leippe M."/>
            <person name="Dierking K."/>
            <person name="Kaleta C."/>
            <person name="Schulenburg H."/>
        </authorList>
    </citation>
    <scope>NUCLEOTIDE SEQUENCE [LARGE SCALE GENOMIC DNA]</scope>
    <source>
        <strain evidence="2 3">MYb73</strain>
    </source>
</reference>
<evidence type="ECO:0000256" key="1">
    <source>
        <dbReference type="SAM" id="SignalP"/>
    </source>
</evidence>
<dbReference type="EMBL" id="CP023270">
    <property type="protein sequence ID" value="AVJ26541.1"/>
    <property type="molecule type" value="Genomic_DNA"/>
</dbReference>
<keyword evidence="3" id="KW-1185">Reference proteome</keyword>
<feature type="chain" id="PRO_5015597257" description="DUF4148 domain-containing protein" evidence="1">
    <location>
        <begin position="22"/>
        <end position="93"/>
    </location>
</feature>
<accession>A0A2S0I3D6</accession>
<evidence type="ECO:0000313" key="2">
    <source>
        <dbReference type="EMBL" id="AVJ26541.1"/>
    </source>
</evidence>
<dbReference type="OrthoDB" id="8636813at2"/>
<feature type="signal peptide" evidence="1">
    <location>
        <begin position="1"/>
        <end position="21"/>
    </location>
</feature>
<dbReference type="AlphaFoldDB" id="A0A2S0I3D6"/>
<gene>
    <name evidence="2" type="ORF">CLM73_05135</name>
</gene>
<keyword evidence="1" id="KW-0732">Signal</keyword>
<proteinExistence type="predicted"/>